<name>G2DYH8_9GAMM</name>
<dbReference type="RefSeq" id="WP_007039805.1">
    <property type="nucleotide sequence ID" value="NZ_AFWT01000006.1"/>
</dbReference>
<dbReference type="Pfam" id="PF02597">
    <property type="entry name" value="ThiS"/>
    <property type="match status" value="1"/>
</dbReference>
<evidence type="ECO:0000313" key="2">
    <source>
        <dbReference type="Proteomes" id="UP000004200"/>
    </source>
</evidence>
<dbReference type="InterPro" id="IPR012675">
    <property type="entry name" value="Beta-grasp_dom_sf"/>
</dbReference>
<organism evidence="1 2">
    <name type="scientific">Thiorhodococcus drewsii AZ1</name>
    <dbReference type="NCBI Taxonomy" id="765913"/>
    <lineage>
        <taxon>Bacteria</taxon>
        <taxon>Pseudomonadati</taxon>
        <taxon>Pseudomonadota</taxon>
        <taxon>Gammaproteobacteria</taxon>
        <taxon>Chromatiales</taxon>
        <taxon>Chromatiaceae</taxon>
        <taxon>Thiorhodococcus</taxon>
    </lineage>
</organism>
<dbReference type="OrthoDB" id="9801945at2"/>
<evidence type="ECO:0000313" key="1">
    <source>
        <dbReference type="EMBL" id="EGV32605.1"/>
    </source>
</evidence>
<dbReference type="CDD" id="cd00754">
    <property type="entry name" value="Ubl_MoaD"/>
    <property type="match status" value="1"/>
</dbReference>
<reference evidence="1 2" key="1">
    <citation type="submission" date="2011-06" db="EMBL/GenBank/DDBJ databases">
        <title>The draft genome of Thiorhodococcus drewsii AZ1.</title>
        <authorList>
            <consortium name="US DOE Joint Genome Institute (JGI-PGF)"/>
            <person name="Lucas S."/>
            <person name="Han J."/>
            <person name="Lapidus A."/>
            <person name="Cheng J.-F."/>
            <person name="Goodwin L."/>
            <person name="Pitluck S."/>
            <person name="Peters L."/>
            <person name="Land M.L."/>
            <person name="Hauser L."/>
            <person name="Vogl K."/>
            <person name="Liu Z."/>
            <person name="Imhoff J."/>
            <person name="Thiel V."/>
            <person name="Frigaard N.-U."/>
            <person name="Bryant D.A."/>
            <person name="Woyke T.J."/>
        </authorList>
    </citation>
    <scope>NUCLEOTIDE SEQUENCE [LARGE SCALE GENOMIC DNA]</scope>
    <source>
        <strain evidence="1 2">AZ1</strain>
    </source>
</reference>
<dbReference type="Gene3D" id="3.10.20.30">
    <property type="match status" value="1"/>
</dbReference>
<proteinExistence type="predicted"/>
<accession>G2DYH8</accession>
<dbReference type="STRING" id="765913.ThidrDRAFT_1090"/>
<dbReference type="EMBL" id="AFWT01000006">
    <property type="protein sequence ID" value="EGV32605.1"/>
    <property type="molecule type" value="Genomic_DNA"/>
</dbReference>
<gene>
    <name evidence="1" type="ORF">ThidrDRAFT_1090</name>
</gene>
<dbReference type="Proteomes" id="UP000004200">
    <property type="component" value="Unassembled WGS sequence"/>
</dbReference>
<keyword evidence="2" id="KW-1185">Reference proteome</keyword>
<comment type="caution">
    <text evidence="1">The sequence shown here is derived from an EMBL/GenBank/DDBJ whole genome shotgun (WGS) entry which is preliminary data.</text>
</comment>
<sequence>MLRIFYFASLRERLQTEGESLVRPDSVFTVEQLRDHLHNRGGVWSETLGSEASLLYAVNQELVRPDAKLGDDDEVAFLPPVTGG</sequence>
<protein>
    <submittedName>
        <fullName evidence="1">Molybdopterin converting factor, subunit 1</fullName>
    </submittedName>
</protein>
<dbReference type="AlphaFoldDB" id="G2DYH8"/>
<dbReference type="InterPro" id="IPR016155">
    <property type="entry name" value="Mopterin_synth/thiamin_S_b"/>
</dbReference>
<dbReference type="SUPFAM" id="SSF54285">
    <property type="entry name" value="MoaD/ThiS"/>
    <property type="match status" value="1"/>
</dbReference>
<dbReference type="InterPro" id="IPR003749">
    <property type="entry name" value="ThiS/MoaD-like"/>
</dbReference>
<dbReference type="eggNOG" id="COG1977">
    <property type="taxonomic scope" value="Bacteria"/>
</dbReference>
<dbReference type="NCBIfam" id="TIGR01682">
    <property type="entry name" value="moaD"/>
    <property type="match status" value="1"/>
</dbReference>